<dbReference type="Gene3D" id="1.10.3730.20">
    <property type="match status" value="1"/>
</dbReference>
<keyword evidence="1" id="KW-0472">Membrane</keyword>
<name>E0S0G3_BUTPB</name>
<sequence>MNSKKKKIGIVDILQLQGAVIVYSLSTVAGKLASDHPFLSFKYILFFGLEFVILAVYAIIWQQMIKKFQLSIACANKALTLLWSMLWNFIIFSTGITVWKVVGVGLVIIGVIIMNSEAESEDAGNKSTVIENAGAGNSTVNEMIEEGKDND</sequence>
<dbReference type="eggNOG" id="COG2076">
    <property type="taxonomic scope" value="Bacteria"/>
</dbReference>
<keyword evidence="1" id="KW-1133">Transmembrane helix</keyword>
<evidence type="ECO:0008006" key="4">
    <source>
        <dbReference type="Google" id="ProtNLM"/>
    </source>
</evidence>
<protein>
    <recommendedName>
        <fullName evidence="4">Transporter</fullName>
    </recommendedName>
</protein>
<gene>
    <name evidence="2" type="ordered locus">bpr_I0542</name>
</gene>
<proteinExistence type="predicted"/>
<feature type="transmembrane region" description="Helical" evidence="1">
    <location>
        <begin position="41"/>
        <end position="60"/>
    </location>
</feature>
<dbReference type="AlphaFoldDB" id="E0S0G3"/>
<dbReference type="RefSeq" id="WP_013279945.1">
    <property type="nucleotide sequence ID" value="NC_014387.1"/>
</dbReference>
<dbReference type="EMBL" id="CP001810">
    <property type="protein sequence ID" value="ADL33288.1"/>
    <property type="molecule type" value="Genomic_DNA"/>
</dbReference>
<evidence type="ECO:0000313" key="3">
    <source>
        <dbReference type="Proteomes" id="UP000001299"/>
    </source>
</evidence>
<dbReference type="InterPro" id="IPR037185">
    <property type="entry name" value="EmrE-like"/>
</dbReference>
<dbReference type="STRING" id="515622.bpr_I0542"/>
<dbReference type="Proteomes" id="UP000001299">
    <property type="component" value="Chromosome 1"/>
</dbReference>
<feature type="transmembrane region" description="Helical" evidence="1">
    <location>
        <begin position="9"/>
        <end position="29"/>
    </location>
</feature>
<organism evidence="2 3">
    <name type="scientific">Butyrivibrio proteoclasticus (strain ATCC 51982 / DSM 14932 / B316)</name>
    <name type="common">Clostridium proteoclasticum</name>
    <dbReference type="NCBI Taxonomy" id="515622"/>
    <lineage>
        <taxon>Bacteria</taxon>
        <taxon>Bacillati</taxon>
        <taxon>Bacillota</taxon>
        <taxon>Clostridia</taxon>
        <taxon>Lachnospirales</taxon>
        <taxon>Lachnospiraceae</taxon>
        <taxon>Butyrivibrio</taxon>
    </lineage>
</organism>
<evidence type="ECO:0000313" key="2">
    <source>
        <dbReference type="EMBL" id="ADL33288.1"/>
    </source>
</evidence>
<evidence type="ECO:0000256" key="1">
    <source>
        <dbReference type="SAM" id="Phobius"/>
    </source>
</evidence>
<reference evidence="2 3" key="1">
    <citation type="journal article" date="2010" name="PLoS ONE">
        <title>The glycobiome of the rumen bacterium Butyrivibrio proteoclasticus B316(T) highlights adaptation to a polysaccharide-rich environment.</title>
        <authorList>
            <person name="Kelly W.J."/>
            <person name="Leahy S.C."/>
            <person name="Altermann E."/>
            <person name="Yeoman C.J."/>
            <person name="Dunne J.C."/>
            <person name="Kong Z."/>
            <person name="Pacheco D.M."/>
            <person name="Li D."/>
            <person name="Noel S.J."/>
            <person name="Moon C.D."/>
            <person name="Cookson A.L."/>
            <person name="Attwood G.T."/>
        </authorList>
    </citation>
    <scope>NUCLEOTIDE SEQUENCE [LARGE SCALE GENOMIC DNA]</scope>
    <source>
        <strain evidence="3">ATCC 51982 / DSM 14932 / B316</strain>
    </source>
</reference>
<dbReference type="KEGG" id="bpb:bpr_I0542"/>
<keyword evidence="1" id="KW-0812">Transmembrane</keyword>
<accession>E0S0G3</accession>
<dbReference type="SUPFAM" id="SSF103481">
    <property type="entry name" value="Multidrug resistance efflux transporter EmrE"/>
    <property type="match status" value="1"/>
</dbReference>
<keyword evidence="3" id="KW-1185">Reference proteome</keyword>
<dbReference type="HOGENOM" id="CLU_142762_0_0_9"/>
<feature type="transmembrane region" description="Helical" evidence="1">
    <location>
        <begin position="81"/>
        <end position="114"/>
    </location>
</feature>